<evidence type="ECO:0000256" key="10">
    <source>
        <dbReference type="SAM" id="MobiDB-lite"/>
    </source>
</evidence>
<dbReference type="SMART" id="SM00535">
    <property type="entry name" value="RIBOc"/>
    <property type="match status" value="1"/>
</dbReference>
<dbReference type="CDD" id="cd00593">
    <property type="entry name" value="RIBOc"/>
    <property type="match status" value="1"/>
</dbReference>
<evidence type="ECO:0000256" key="9">
    <source>
        <dbReference type="PROSITE-ProRule" id="PRU00266"/>
    </source>
</evidence>
<dbReference type="PROSITE" id="PS50142">
    <property type="entry name" value="RNASE_3_2"/>
    <property type="match status" value="1"/>
</dbReference>
<keyword evidence="4" id="KW-0689">Ribosomal protein</keyword>
<dbReference type="Gene3D" id="3.30.160.20">
    <property type="match status" value="1"/>
</dbReference>
<reference evidence="13 14" key="1">
    <citation type="submission" date="2014-04" db="EMBL/GenBank/DDBJ databases">
        <authorList>
            <consortium name="DOE Joint Genome Institute"/>
            <person name="Kuo A."/>
            <person name="Tarkka M."/>
            <person name="Buscot F."/>
            <person name="Kohler A."/>
            <person name="Nagy L.G."/>
            <person name="Floudas D."/>
            <person name="Copeland A."/>
            <person name="Barry K.W."/>
            <person name="Cichocki N."/>
            <person name="Veneault-Fourrey C."/>
            <person name="LaButti K."/>
            <person name="Lindquist E.A."/>
            <person name="Lipzen A."/>
            <person name="Lundell T."/>
            <person name="Morin E."/>
            <person name="Murat C."/>
            <person name="Sun H."/>
            <person name="Tunlid A."/>
            <person name="Henrissat B."/>
            <person name="Grigoriev I.V."/>
            <person name="Hibbett D.S."/>
            <person name="Martin F."/>
            <person name="Nordberg H.P."/>
            <person name="Cantor M.N."/>
            <person name="Hua S.X."/>
        </authorList>
    </citation>
    <scope>NUCLEOTIDE SEQUENCE [LARGE SCALE GENOMIC DNA]</scope>
    <source>
        <strain evidence="13 14">F 1598</strain>
    </source>
</reference>
<protein>
    <recommendedName>
        <fullName evidence="8">Large ribosomal subunit protein mL44</fullName>
    </recommendedName>
</protein>
<sequence>MGHAQKRLYSTAAKLAIAPSYIRPFPPKESFKSSPPFDPEVWAALQPPAKSAFFAFAHRIGLGTILTSEKTIQQACVHPSFLQFHQQYYPKEPLPASNGQLALMGNSLMGLFASEYLHASYPHLPLRVLKAAVSAHVGPLTCASVAQEMGAIPLLRWRRQPGTPTRPAVMHTDALSSIPRAITALIYQERSLPAARKFVHSFFLSREADLRTMIKFSNPKKALMDTVAKFKREKPKSRLLKETGRFSNSPIFVVGIYSGPDQLGEGFGSSLRMAEYRAAEDALHRVYLTRTPTHLLQLPSSTFPSERGDVFKDGPEGEYVASPIGEAEVRYASSGRSHIDEDKDDRHEDEWSDEDI</sequence>
<dbReference type="PROSITE" id="PS50137">
    <property type="entry name" value="DS_RBD"/>
    <property type="match status" value="1"/>
</dbReference>
<accession>A0A0C3FET3</accession>
<dbReference type="FunCoup" id="A0A0C3FET3">
    <property type="interactions" value="213"/>
</dbReference>
<keyword evidence="14" id="KW-1185">Reference proteome</keyword>
<evidence type="ECO:0000313" key="14">
    <source>
        <dbReference type="Proteomes" id="UP000054166"/>
    </source>
</evidence>
<keyword evidence="3" id="KW-0809">Transit peptide</keyword>
<feature type="compositionally biased region" description="Basic and acidic residues" evidence="10">
    <location>
        <begin position="337"/>
        <end position="349"/>
    </location>
</feature>
<dbReference type="HOGENOM" id="CLU_034765_0_0_1"/>
<dbReference type="GO" id="GO:0005739">
    <property type="term" value="C:mitochondrion"/>
    <property type="evidence" value="ECO:0007669"/>
    <property type="project" value="TreeGrafter"/>
</dbReference>
<feature type="domain" description="RNase III" evidence="12">
    <location>
        <begin position="53"/>
        <end position="150"/>
    </location>
</feature>
<dbReference type="AlphaFoldDB" id="A0A0C3FET3"/>
<dbReference type="GO" id="GO:0006396">
    <property type="term" value="P:RNA processing"/>
    <property type="evidence" value="ECO:0007669"/>
    <property type="project" value="InterPro"/>
</dbReference>
<dbReference type="SUPFAM" id="SSF69065">
    <property type="entry name" value="RNase III domain-like"/>
    <property type="match status" value="1"/>
</dbReference>
<evidence type="ECO:0000256" key="8">
    <source>
        <dbReference type="ARBA" id="ARBA00035187"/>
    </source>
</evidence>
<dbReference type="STRING" id="765440.A0A0C3FET3"/>
<dbReference type="InterPro" id="IPR044443">
    <property type="entry name" value="Ribosomal_mL44_DSRM_fung"/>
</dbReference>
<dbReference type="SMART" id="SM00358">
    <property type="entry name" value="DSRM"/>
    <property type="match status" value="1"/>
</dbReference>
<dbReference type="Gene3D" id="1.10.1520.10">
    <property type="entry name" value="Ribonuclease III domain"/>
    <property type="match status" value="2"/>
</dbReference>
<name>A0A0C3FET3_PILCF</name>
<feature type="region of interest" description="Disordered" evidence="10">
    <location>
        <begin position="332"/>
        <end position="356"/>
    </location>
</feature>
<dbReference type="GO" id="GO:0004525">
    <property type="term" value="F:ribonuclease III activity"/>
    <property type="evidence" value="ECO:0007669"/>
    <property type="project" value="InterPro"/>
</dbReference>
<evidence type="ECO:0000259" key="12">
    <source>
        <dbReference type="PROSITE" id="PS50142"/>
    </source>
</evidence>
<dbReference type="GO" id="GO:0003725">
    <property type="term" value="F:double-stranded RNA binding"/>
    <property type="evidence" value="ECO:0007669"/>
    <property type="project" value="InterPro"/>
</dbReference>
<organism evidence="13 14">
    <name type="scientific">Piloderma croceum (strain F 1598)</name>
    <dbReference type="NCBI Taxonomy" id="765440"/>
    <lineage>
        <taxon>Eukaryota</taxon>
        <taxon>Fungi</taxon>
        <taxon>Dikarya</taxon>
        <taxon>Basidiomycota</taxon>
        <taxon>Agaricomycotina</taxon>
        <taxon>Agaricomycetes</taxon>
        <taxon>Agaricomycetidae</taxon>
        <taxon>Atheliales</taxon>
        <taxon>Atheliaceae</taxon>
        <taxon>Piloderma</taxon>
    </lineage>
</organism>
<dbReference type="InterPro" id="IPR036389">
    <property type="entry name" value="RNase_III_sf"/>
</dbReference>
<evidence type="ECO:0000256" key="3">
    <source>
        <dbReference type="ARBA" id="ARBA00022946"/>
    </source>
</evidence>
<reference evidence="14" key="2">
    <citation type="submission" date="2015-01" db="EMBL/GenBank/DDBJ databases">
        <title>Evolutionary Origins and Diversification of the Mycorrhizal Mutualists.</title>
        <authorList>
            <consortium name="DOE Joint Genome Institute"/>
            <consortium name="Mycorrhizal Genomics Consortium"/>
            <person name="Kohler A."/>
            <person name="Kuo A."/>
            <person name="Nagy L.G."/>
            <person name="Floudas D."/>
            <person name="Copeland A."/>
            <person name="Barry K.W."/>
            <person name="Cichocki N."/>
            <person name="Veneault-Fourrey C."/>
            <person name="LaButti K."/>
            <person name="Lindquist E.A."/>
            <person name="Lipzen A."/>
            <person name="Lundell T."/>
            <person name="Morin E."/>
            <person name="Murat C."/>
            <person name="Riley R."/>
            <person name="Ohm R."/>
            <person name="Sun H."/>
            <person name="Tunlid A."/>
            <person name="Henrissat B."/>
            <person name="Grigoriev I.V."/>
            <person name="Hibbett D.S."/>
            <person name="Martin F."/>
        </authorList>
    </citation>
    <scope>NUCLEOTIDE SEQUENCE [LARGE SCALE GENOMIC DNA]</scope>
    <source>
        <strain evidence="14">F 1598</strain>
    </source>
</reference>
<evidence type="ECO:0000256" key="7">
    <source>
        <dbReference type="ARBA" id="ARBA00024034"/>
    </source>
</evidence>
<dbReference type="InterPro" id="IPR055189">
    <property type="entry name" value="RM44_endonuclase"/>
</dbReference>
<dbReference type="InterPro" id="IPR044444">
    <property type="entry name" value="Ribosomal_mL44_DSRM_metazoa"/>
</dbReference>
<evidence type="ECO:0000313" key="13">
    <source>
        <dbReference type="EMBL" id="KIM82990.1"/>
    </source>
</evidence>
<dbReference type="Pfam" id="PF22935">
    <property type="entry name" value="RM44_endonuclase"/>
    <property type="match status" value="1"/>
</dbReference>
<dbReference type="GO" id="GO:0003735">
    <property type="term" value="F:structural constituent of ribosome"/>
    <property type="evidence" value="ECO:0007669"/>
    <property type="project" value="TreeGrafter"/>
</dbReference>
<dbReference type="InterPro" id="IPR014720">
    <property type="entry name" value="dsRBD_dom"/>
</dbReference>
<keyword evidence="5" id="KW-0496">Mitochondrion</keyword>
<dbReference type="PANTHER" id="PTHR11207:SF32">
    <property type="entry name" value="LARGE RIBOSOMAL SUBUNIT PROTEIN ML44"/>
    <property type="match status" value="1"/>
</dbReference>
<dbReference type="InterPro" id="IPR000999">
    <property type="entry name" value="RNase_III_dom"/>
</dbReference>
<dbReference type="InParanoid" id="A0A0C3FET3"/>
<comment type="similarity">
    <text evidence="7">Belongs to the ribonuclease III family. Mitochondrion-specific ribosomal protein mL44 subfamily.</text>
</comment>
<evidence type="ECO:0000256" key="4">
    <source>
        <dbReference type="ARBA" id="ARBA00022980"/>
    </source>
</evidence>
<dbReference type="PANTHER" id="PTHR11207">
    <property type="entry name" value="RIBONUCLEASE III"/>
    <property type="match status" value="1"/>
</dbReference>
<evidence type="ECO:0000256" key="1">
    <source>
        <dbReference type="ARBA" id="ARBA00004173"/>
    </source>
</evidence>
<dbReference type="Pfam" id="PF22892">
    <property type="entry name" value="DSRM_MRPL44"/>
    <property type="match status" value="1"/>
</dbReference>
<gene>
    <name evidence="13" type="ORF">PILCRDRAFT_97277</name>
</gene>
<keyword evidence="2 9" id="KW-0694">RNA-binding</keyword>
<evidence type="ECO:0000256" key="5">
    <source>
        <dbReference type="ARBA" id="ARBA00023128"/>
    </source>
</evidence>
<evidence type="ECO:0000256" key="6">
    <source>
        <dbReference type="ARBA" id="ARBA00023274"/>
    </source>
</evidence>
<dbReference type="SUPFAM" id="SSF54768">
    <property type="entry name" value="dsRNA-binding domain-like"/>
    <property type="match status" value="1"/>
</dbReference>
<dbReference type="Proteomes" id="UP000054166">
    <property type="component" value="Unassembled WGS sequence"/>
</dbReference>
<feature type="domain" description="DRBM" evidence="11">
    <location>
        <begin position="218"/>
        <end position="288"/>
    </location>
</feature>
<evidence type="ECO:0000259" key="11">
    <source>
        <dbReference type="PROSITE" id="PS50137"/>
    </source>
</evidence>
<evidence type="ECO:0000256" key="2">
    <source>
        <dbReference type="ARBA" id="ARBA00022884"/>
    </source>
</evidence>
<dbReference type="OrthoDB" id="67027at2759"/>
<keyword evidence="6" id="KW-0687">Ribonucleoprotein</keyword>
<dbReference type="EMBL" id="KN832992">
    <property type="protein sequence ID" value="KIM82990.1"/>
    <property type="molecule type" value="Genomic_DNA"/>
</dbReference>
<comment type="subcellular location">
    <subcellularLocation>
        <location evidence="1">Mitochondrion</location>
    </subcellularLocation>
</comment>
<dbReference type="CDD" id="cd19873">
    <property type="entry name" value="DSRM_MRPL3_like"/>
    <property type="match status" value="1"/>
</dbReference>
<proteinExistence type="inferred from homology"/>